<dbReference type="Gene3D" id="3.60.40.10">
    <property type="entry name" value="PPM-type phosphatase domain"/>
    <property type="match status" value="1"/>
</dbReference>
<dbReference type="GO" id="GO:0016791">
    <property type="term" value="F:phosphatase activity"/>
    <property type="evidence" value="ECO:0007669"/>
    <property type="project" value="TreeGrafter"/>
</dbReference>
<dbReference type="InterPro" id="IPR052016">
    <property type="entry name" value="Bact_Sigma-Reg"/>
</dbReference>
<dbReference type="SUPFAM" id="SSF81606">
    <property type="entry name" value="PP2C-like"/>
    <property type="match status" value="1"/>
</dbReference>
<keyword evidence="5" id="KW-1185">Reference proteome</keyword>
<dbReference type="Pfam" id="PF07228">
    <property type="entry name" value="SpoIIE"/>
    <property type="match status" value="1"/>
</dbReference>
<evidence type="ECO:0000313" key="5">
    <source>
        <dbReference type="Proteomes" id="UP000190395"/>
    </source>
</evidence>
<keyword evidence="1" id="KW-0378">Hydrolase</keyword>
<accession>A0A1T4PRN5</accession>
<proteinExistence type="predicted"/>
<keyword evidence="2" id="KW-0472">Membrane</keyword>
<sequence>MFKARRRIGLTLVYILLSLIFLSLAVFLVPQTKINDFVDYSNTFPTTVTAVLFCVLIMIASTLYSMVRLHLEKSTMRSGETAFLTEFTDKLRLCYSMEDFYNLIADVLEVKADCSVLYINRMTNYVLYNSPNRLSSDPARMELLERNYSIDWGEGTFFLGENFGIVSKSRKSRGFFISSKGFHFFVFCRYTKYFDMEVFPRLYEELGRFQLRAETISSLSEISELSKEWEQLAETQRAFLPQRMPEVERVKLAAYFRPLINVSGDYYTVLPIDEHKTLVMLGDVSGKGLAAALVMGLVMNTVKIKENKEDLPGMIMAIDKSIKDMHLQDKYTVLFIGIIDTQKMTIRYVNASMSDPIIVTRSPDGYRIKSLSSNCPIVGIIPIDEVEVSEQRLFSGDLIMMASDGVSEVMNADKVELGDTQLFTDTIKKSASKEPREFIKDITDLVFSYNADTRLHDDLTMLVAKIQG</sequence>
<feature type="transmembrane region" description="Helical" evidence="2">
    <location>
        <begin position="49"/>
        <end position="67"/>
    </location>
</feature>
<protein>
    <submittedName>
        <fullName evidence="4">Stage II sporulation protein E (SpoIIE)</fullName>
    </submittedName>
</protein>
<evidence type="ECO:0000313" key="4">
    <source>
        <dbReference type="EMBL" id="SJZ94304.1"/>
    </source>
</evidence>
<dbReference type="STRING" id="225004.SAMN02745152_01694"/>
<dbReference type="SMART" id="SM00331">
    <property type="entry name" value="PP2C_SIG"/>
    <property type="match status" value="1"/>
</dbReference>
<feature type="transmembrane region" description="Helical" evidence="2">
    <location>
        <begin position="12"/>
        <end position="29"/>
    </location>
</feature>
<evidence type="ECO:0000259" key="3">
    <source>
        <dbReference type="SMART" id="SM00331"/>
    </source>
</evidence>
<name>A0A1T4PRN5_9SPIR</name>
<dbReference type="AlphaFoldDB" id="A0A1T4PRN5"/>
<keyword evidence="2" id="KW-0812">Transmembrane</keyword>
<dbReference type="RefSeq" id="WP_078931427.1">
    <property type="nucleotide sequence ID" value="NZ_FUXC01000010.1"/>
</dbReference>
<keyword evidence="2" id="KW-1133">Transmembrane helix</keyword>
<evidence type="ECO:0000256" key="2">
    <source>
        <dbReference type="SAM" id="Phobius"/>
    </source>
</evidence>
<dbReference type="Proteomes" id="UP000190395">
    <property type="component" value="Unassembled WGS sequence"/>
</dbReference>
<dbReference type="PANTHER" id="PTHR43156:SF2">
    <property type="entry name" value="STAGE II SPORULATION PROTEIN E"/>
    <property type="match status" value="1"/>
</dbReference>
<dbReference type="EMBL" id="FUXC01000010">
    <property type="protein sequence ID" value="SJZ94304.1"/>
    <property type="molecule type" value="Genomic_DNA"/>
</dbReference>
<reference evidence="4 5" key="1">
    <citation type="submission" date="2017-02" db="EMBL/GenBank/DDBJ databases">
        <authorList>
            <person name="Peterson S.W."/>
        </authorList>
    </citation>
    <scope>NUCLEOTIDE SEQUENCE [LARGE SCALE GENOMIC DNA]</scope>
    <source>
        <strain evidence="4 5">ATCC BAA-909</strain>
    </source>
</reference>
<gene>
    <name evidence="4" type="ORF">SAMN02745152_01694</name>
</gene>
<feature type="domain" description="PPM-type phosphatase" evidence="3">
    <location>
        <begin position="247"/>
        <end position="466"/>
    </location>
</feature>
<dbReference type="GeneID" id="303367925"/>
<dbReference type="OrthoDB" id="336577at2"/>
<organism evidence="4 5">
    <name type="scientific">Treponema berlinense</name>
    <dbReference type="NCBI Taxonomy" id="225004"/>
    <lineage>
        <taxon>Bacteria</taxon>
        <taxon>Pseudomonadati</taxon>
        <taxon>Spirochaetota</taxon>
        <taxon>Spirochaetia</taxon>
        <taxon>Spirochaetales</taxon>
        <taxon>Treponemataceae</taxon>
        <taxon>Treponema</taxon>
    </lineage>
</organism>
<dbReference type="InterPro" id="IPR001932">
    <property type="entry name" value="PPM-type_phosphatase-like_dom"/>
</dbReference>
<dbReference type="PANTHER" id="PTHR43156">
    <property type="entry name" value="STAGE II SPORULATION PROTEIN E-RELATED"/>
    <property type="match status" value="1"/>
</dbReference>
<evidence type="ECO:0000256" key="1">
    <source>
        <dbReference type="ARBA" id="ARBA00022801"/>
    </source>
</evidence>
<dbReference type="InterPro" id="IPR036457">
    <property type="entry name" value="PPM-type-like_dom_sf"/>
</dbReference>